<dbReference type="InterPro" id="IPR015422">
    <property type="entry name" value="PyrdxlP-dep_Trfase_small"/>
</dbReference>
<dbReference type="GO" id="GO:0006567">
    <property type="term" value="P:L-threonine catabolic process"/>
    <property type="evidence" value="ECO:0007669"/>
    <property type="project" value="TreeGrafter"/>
</dbReference>
<evidence type="ECO:0000256" key="3">
    <source>
        <dbReference type="ARBA" id="ARBA00022898"/>
    </source>
</evidence>
<dbReference type="Gene3D" id="3.40.640.10">
    <property type="entry name" value="Type I PLP-dependent aspartate aminotransferase-like (Major domain)"/>
    <property type="match status" value="1"/>
</dbReference>
<evidence type="ECO:0000259" key="5">
    <source>
        <dbReference type="Pfam" id="PF01212"/>
    </source>
</evidence>
<evidence type="ECO:0000256" key="1">
    <source>
        <dbReference type="ARBA" id="ARBA00001933"/>
    </source>
</evidence>
<dbReference type="EMBL" id="BARS01005413">
    <property type="protein sequence ID" value="GAF73000.1"/>
    <property type="molecule type" value="Genomic_DNA"/>
</dbReference>
<sequence>MIDLRSDTVTLPPPEMRESIYRAELGDDLYGEDPTVNRLQELSAEITGKEAALLTPSGTMSNIIADMTHCRPGDEVIIGDGHHTMIFEVGAPASIAGVTFRILPLNSVASYDLDRLEQSIRSADLFEPPTALIWTENTFAGEGGIVMPLEELEKISAVARKHSIPVFMDGARVFNAATYLNVEVSEITKHVDTVAFCLTKGLAAPLGSVLCGPADFILEARRNRQKLGGGMRQAGLIAAAGIYALENMTLRLQEDHDNARALAEGLAEIPGFVVDSSAIQTNFVV</sequence>
<dbReference type="Pfam" id="PF01212">
    <property type="entry name" value="Beta_elim_lyase"/>
    <property type="match status" value="1"/>
</dbReference>
<accession>X0TAC3</accession>
<reference evidence="6" key="1">
    <citation type="journal article" date="2014" name="Front. Microbiol.">
        <title>High frequency of phylogenetically diverse reductive dehalogenase-homologous genes in deep subseafloor sedimentary metagenomes.</title>
        <authorList>
            <person name="Kawai M."/>
            <person name="Futagami T."/>
            <person name="Toyoda A."/>
            <person name="Takaki Y."/>
            <person name="Nishi S."/>
            <person name="Hori S."/>
            <person name="Arai W."/>
            <person name="Tsubouchi T."/>
            <person name="Morono Y."/>
            <person name="Uchiyama I."/>
            <person name="Ito T."/>
            <person name="Fujiyama A."/>
            <person name="Inagaki F."/>
            <person name="Takami H."/>
        </authorList>
    </citation>
    <scope>NUCLEOTIDE SEQUENCE</scope>
    <source>
        <strain evidence="6">Expedition CK06-06</strain>
    </source>
</reference>
<dbReference type="Gene3D" id="3.90.1150.10">
    <property type="entry name" value="Aspartate Aminotransferase, domain 1"/>
    <property type="match status" value="1"/>
</dbReference>
<dbReference type="InterPro" id="IPR015424">
    <property type="entry name" value="PyrdxlP-dep_Trfase"/>
</dbReference>
<name>X0TAC3_9ZZZZ</name>
<dbReference type="PANTHER" id="PTHR48097">
    <property type="entry name" value="L-THREONINE ALDOLASE-RELATED"/>
    <property type="match status" value="1"/>
</dbReference>
<dbReference type="GO" id="GO:0005829">
    <property type="term" value="C:cytosol"/>
    <property type="evidence" value="ECO:0007669"/>
    <property type="project" value="TreeGrafter"/>
</dbReference>
<dbReference type="InterPro" id="IPR015421">
    <property type="entry name" value="PyrdxlP-dep_Trfase_major"/>
</dbReference>
<evidence type="ECO:0000256" key="4">
    <source>
        <dbReference type="ARBA" id="ARBA00023239"/>
    </source>
</evidence>
<evidence type="ECO:0000313" key="6">
    <source>
        <dbReference type="EMBL" id="GAF73000.1"/>
    </source>
</evidence>
<dbReference type="InterPro" id="IPR023603">
    <property type="entry name" value="Low_specificity_L-TA-like"/>
</dbReference>
<feature type="non-terminal residue" evidence="6">
    <location>
        <position position="285"/>
    </location>
</feature>
<dbReference type="FunFam" id="3.40.640.10:FF:000030">
    <property type="entry name" value="Low-specificity L-threonine aldolase"/>
    <property type="match status" value="1"/>
</dbReference>
<comment type="cofactor">
    <cofactor evidence="1">
        <name>pyridoxal 5'-phosphate</name>
        <dbReference type="ChEBI" id="CHEBI:597326"/>
    </cofactor>
</comment>
<comment type="caution">
    <text evidence="6">The sequence shown here is derived from an EMBL/GenBank/DDBJ whole genome shotgun (WGS) entry which is preliminary data.</text>
</comment>
<dbReference type="GO" id="GO:0006545">
    <property type="term" value="P:glycine biosynthetic process"/>
    <property type="evidence" value="ECO:0007669"/>
    <property type="project" value="TreeGrafter"/>
</dbReference>
<dbReference type="AlphaFoldDB" id="X0TAC3"/>
<dbReference type="SUPFAM" id="SSF53383">
    <property type="entry name" value="PLP-dependent transferases"/>
    <property type="match status" value="1"/>
</dbReference>
<dbReference type="PIRSF" id="PIRSF017617">
    <property type="entry name" value="Thr_aldolase"/>
    <property type="match status" value="1"/>
</dbReference>
<organism evidence="6">
    <name type="scientific">marine sediment metagenome</name>
    <dbReference type="NCBI Taxonomy" id="412755"/>
    <lineage>
        <taxon>unclassified sequences</taxon>
        <taxon>metagenomes</taxon>
        <taxon>ecological metagenomes</taxon>
    </lineage>
</organism>
<evidence type="ECO:0000256" key="2">
    <source>
        <dbReference type="ARBA" id="ARBA00006966"/>
    </source>
</evidence>
<gene>
    <name evidence="6" type="ORF">S01H1_10606</name>
</gene>
<comment type="similarity">
    <text evidence="2">Belongs to the threonine aldolase family.</text>
</comment>
<dbReference type="GO" id="GO:0008732">
    <property type="term" value="F:L-allo-threonine aldolase activity"/>
    <property type="evidence" value="ECO:0007669"/>
    <property type="project" value="TreeGrafter"/>
</dbReference>
<keyword evidence="3" id="KW-0663">Pyridoxal phosphate</keyword>
<protein>
    <recommendedName>
        <fullName evidence="5">Aromatic amino acid beta-eliminating lyase/threonine aldolase domain-containing protein</fullName>
    </recommendedName>
</protein>
<keyword evidence="4" id="KW-0456">Lyase</keyword>
<dbReference type="PANTHER" id="PTHR48097:SF9">
    <property type="entry name" value="L-THREONINE ALDOLASE"/>
    <property type="match status" value="1"/>
</dbReference>
<proteinExistence type="inferred from homology"/>
<dbReference type="InterPro" id="IPR001597">
    <property type="entry name" value="ArAA_b-elim_lyase/Thr_aldolase"/>
</dbReference>
<feature type="domain" description="Aromatic amino acid beta-eliminating lyase/threonine aldolase" evidence="5">
    <location>
        <begin position="3"/>
        <end position="284"/>
    </location>
</feature>
<dbReference type="NCBIfam" id="NF041359">
    <property type="entry name" value="GntG_guanitoxin"/>
    <property type="match status" value="1"/>
</dbReference>